<dbReference type="PROSITE" id="PS51257">
    <property type="entry name" value="PROKAR_LIPOPROTEIN"/>
    <property type="match status" value="1"/>
</dbReference>
<evidence type="ECO:0000256" key="4">
    <source>
        <dbReference type="ARBA" id="ARBA00023136"/>
    </source>
</evidence>
<dbReference type="InterPro" id="IPR011990">
    <property type="entry name" value="TPR-like_helical_dom_sf"/>
</dbReference>
<dbReference type="Proteomes" id="UP001292913">
    <property type="component" value="Unassembled WGS sequence"/>
</dbReference>
<dbReference type="EMBL" id="JARZAK010000003">
    <property type="protein sequence ID" value="MDY7257447.1"/>
    <property type="molecule type" value="Genomic_DNA"/>
</dbReference>
<dbReference type="Pfam" id="PF14322">
    <property type="entry name" value="SusD-like_3"/>
    <property type="match status" value="1"/>
</dbReference>
<dbReference type="SUPFAM" id="SSF48452">
    <property type="entry name" value="TPR-like"/>
    <property type="match status" value="1"/>
</dbReference>
<gene>
    <name evidence="8" type="ORF">QHG74_06935</name>
</gene>
<evidence type="ECO:0000313" key="8">
    <source>
        <dbReference type="EMBL" id="MDY7257447.1"/>
    </source>
</evidence>
<evidence type="ECO:0000256" key="1">
    <source>
        <dbReference type="ARBA" id="ARBA00004442"/>
    </source>
</evidence>
<keyword evidence="3" id="KW-0732">Signal</keyword>
<protein>
    <submittedName>
        <fullName evidence="8">RagB/SusD family nutrient uptake outer membrane protein</fullName>
    </submittedName>
</protein>
<reference evidence="8 9" key="1">
    <citation type="submission" date="2023-04" db="EMBL/GenBank/DDBJ databases">
        <title>Bacteroides pacosi sp. nov., isolated from the fecal material of an alpaca.</title>
        <authorList>
            <person name="Miller S."/>
            <person name="Hendry M."/>
            <person name="King J."/>
            <person name="Sankaranarayanan K."/>
            <person name="Lawson P.A."/>
        </authorList>
    </citation>
    <scope>NUCLEOTIDE SEQUENCE [LARGE SCALE GENOMIC DNA]</scope>
    <source>
        <strain evidence="8 9">A2-P53</strain>
    </source>
</reference>
<feature type="domain" description="SusD-like N-terminal" evidence="7">
    <location>
        <begin position="24"/>
        <end position="229"/>
    </location>
</feature>
<comment type="similarity">
    <text evidence="2">Belongs to the SusD family.</text>
</comment>
<comment type="subcellular location">
    <subcellularLocation>
        <location evidence="1">Cell outer membrane</location>
    </subcellularLocation>
</comment>
<proteinExistence type="inferred from homology"/>
<keyword evidence="4" id="KW-0472">Membrane</keyword>
<evidence type="ECO:0000256" key="5">
    <source>
        <dbReference type="ARBA" id="ARBA00023237"/>
    </source>
</evidence>
<keyword evidence="9" id="KW-1185">Reference proteome</keyword>
<dbReference type="Gene3D" id="1.25.40.390">
    <property type="match status" value="1"/>
</dbReference>
<sequence>MKKRNIILWSALGLGIFLLSSCSDYLNVDKYFKDRMTEEKVFASKDYCDNWLAGVYAYLSKNNMMDVGSKGAALHNFADDMFFGDSRDLNYATFRNGFYNEGTRQDTWTNAYIGIRDASTMIHNIDINQEMSHEDVADYKAQARFLRAYFYWILLRKYGPVPILPDEGLDYMQDYDALACSRNTYDECANFIANEMVLAAYDLPMLRDNRNIARPTRGAALAARAKVLLYAASPLANGNTEMVDLTDDQGNCLISQTYDESKWARAAAAAKDVMDLNFYELYTAAFREQAINQAYPATVRPPYHEIYSNRDFPDGWRDIDPFESYRSLFNGDVAASDNPELIFTRGQNQNANEDIVAMGQHQMPSSVGGWNCHGMTQKQCDAYYMNDGKNCQGMNSEYAGEAGYEGRVDLNPRDKDFVTQAEINAGTYPELGPQGEGISKQYAHREPRFYASVAYNGSVWEMTSAQDQSQRYQKIWYYRDYPNGQQVSASDSHNMRTGIGIKKYYNPQDSYIKDAESTHSNKIEPAIRYAEILLIYAEALNELENGPYEIASWDGSKTMSVGRNTREMQKAMSQIRIRAGLPDFDQTIYDDPDEFRKCLKRERQIELFAEGHRYYDLRRWKDASKEEVVQVYGCNMNLESAQREAFHSPVVISSLPSVFVKKMYFWPISHDELRKNRKLTQNPGWTYFD</sequence>
<evidence type="ECO:0000259" key="6">
    <source>
        <dbReference type="Pfam" id="PF07980"/>
    </source>
</evidence>
<dbReference type="InterPro" id="IPR033985">
    <property type="entry name" value="SusD-like_N"/>
</dbReference>
<name>A0ABU5HNJ1_9BACE</name>
<accession>A0ABU5HNJ1</accession>
<organism evidence="8 9">
    <name type="scientific">Bacteroides vicugnae</name>
    <dbReference type="NCBI Taxonomy" id="3037989"/>
    <lineage>
        <taxon>Bacteria</taxon>
        <taxon>Pseudomonadati</taxon>
        <taxon>Bacteroidota</taxon>
        <taxon>Bacteroidia</taxon>
        <taxon>Bacteroidales</taxon>
        <taxon>Bacteroidaceae</taxon>
        <taxon>Bacteroides</taxon>
    </lineage>
</organism>
<dbReference type="RefSeq" id="WP_322019342.1">
    <property type="nucleotide sequence ID" value="NZ_JARZAK010000003.1"/>
</dbReference>
<dbReference type="Pfam" id="PF07980">
    <property type="entry name" value="SusD_RagB"/>
    <property type="match status" value="1"/>
</dbReference>
<comment type="caution">
    <text evidence="8">The sequence shown here is derived from an EMBL/GenBank/DDBJ whole genome shotgun (WGS) entry which is preliminary data.</text>
</comment>
<evidence type="ECO:0000259" key="7">
    <source>
        <dbReference type="Pfam" id="PF14322"/>
    </source>
</evidence>
<evidence type="ECO:0000313" key="9">
    <source>
        <dbReference type="Proteomes" id="UP001292913"/>
    </source>
</evidence>
<dbReference type="InterPro" id="IPR012944">
    <property type="entry name" value="SusD_RagB_dom"/>
</dbReference>
<feature type="domain" description="RagB/SusD" evidence="6">
    <location>
        <begin position="339"/>
        <end position="685"/>
    </location>
</feature>
<keyword evidence="5" id="KW-0998">Cell outer membrane</keyword>
<evidence type="ECO:0000256" key="3">
    <source>
        <dbReference type="ARBA" id="ARBA00022729"/>
    </source>
</evidence>
<evidence type="ECO:0000256" key="2">
    <source>
        <dbReference type="ARBA" id="ARBA00006275"/>
    </source>
</evidence>